<evidence type="ECO:0000313" key="4">
    <source>
        <dbReference type="Proteomes" id="UP000663828"/>
    </source>
</evidence>
<dbReference type="EMBL" id="CAJNOR010014863">
    <property type="protein sequence ID" value="CAF1680175.1"/>
    <property type="molecule type" value="Genomic_DNA"/>
</dbReference>
<organism evidence="3 4">
    <name type="scientific">Adineta ricciae</name>
    <name type="common">Rotifer</name>
    <dbReference type="NCBI Taxonomy" id="249248"/>
    <lineage>
        <taxon>Eukaryota</taxon>
        <taxon>Metazoa</taxon>
        <taxon>Spiralia</taxon>
        <taxon>Gnathifera</taxon>
        <taxon>Rotifera</taxon>
        <taxon>Eurotatoria</taxon>
        <taxon>Bdelloidea</taxon>
        <taxon>Adinetida</taxon>
        <taxon>Adinetidae</taxon>
        <taxon>Adineta</taxon>
    </lineage>
</organism>
<protein>
    <submittedName>
        <fullName evidence="3">Uncharacterized protein</fullName>
    </submittedName>
</protein>
<dbReference type="Proteomes" id="UP000663828">
    <property type="component" value="Unassembled WGS sequence"/>
</dbReference>
<name>A0A816GVN4_ADIRI</name>
<dbReference type="SUPFAM" id="SSF69318">
    <property type="entry name" value="Integrin alpha N-terminal domain"/>
    <property type="match status" value="1"/>
</dbReference>
<reference evidence="3" key="1">
    <citation type="submission" date="2021-02" db="EMBL/GenBank/DDBJ databases">
        <authorList>
            <person name="Nowell W R."/>
        </authorList>
    </citation>
    <scope>NUCLEOTIDE SEQUENCE</scope>
</reference>
<comment type="caution">
    <text evidence="3">The sequence shown here is derived from an EMBL/GenBank/DDBJ whole genome shotgun (WGS) entry which is preliminary data.</text>
</comment>
<dbReference type="InterPro" id="IPR028994">
    <property type="entry name" value="Integrin_alpha_N"/>
</dbReference>
<evidence type="ECO:0000256" key="1">
    <source>
        <dbReference type="ARBA" id="ARBA00022729"/>
    </source>
</evidence>
<keyword evidence="2" id="KW-0812">Transmembrane</keyword>
<gene>
    <name evidence="3" type="ORF">XAT740_LOCUS60400</name>
</gene>
<keyword evidence="2" id="KW-0472">Membrane</keyword>
<dbReference type="InterPro" id="IPR013517">
    <property type="entry name" value="FG-GAP"/>
</dbReference>
<dbReference type="Pfam" id="PF13517">
    <property type="entry name" value="FG-GAP_3"/>
    <property type="match status" value="1"/>
</dbReference>
<proteinExistence type="predicted"/>
<evidence type="ECO:0000313" key="3">
    <source>
        <dbReference type="EMBL" id="CAF1680175.1"/>
    </source>
</evidence>
<keyword evidence="1" id="KW-0732">Signal</keyword>
<dbReference type="Gene3D" id="2.130.10.130">
    <property type="entry name" value="Integrin alpha, N-terminal"/>
    <property type="match status" value="1"/>
</dbReference>
<feature type="transmembrane region" description="Helical" evidence="2">
    <location>
        <begin position="59"/>
        <end position="86"/>
    </location>
</feature>
<keyword evidence="4" id="KW-1185">Reference proteome</keyword>
<dbReference type="AlphaFoldDB" id="A0A816GVN4"/>
<keyword evidence="2" id="KW-1133">Transmembrane helix</keyword>
<accession>A0A816GVN4</accession>
<sequence length="197" mass="22212">MTSIEHQLNTDQNDNFNLKIVTQNLTTANNYTINKKIEPTKHWTSSFSLLCSFYSIRRLFNGVVASSIYLFIVMFISILIVCYTAPKPQSKTCQLNFYRTNKNPIEYQYGSRSISIGDFDNDTYMDMVIANSIINGISIYRGSINVTFSKQIQYSTGSNCAPNMVIVDDINNDYRLDILVANIGTNNVGIFLGFGAV</sequence>
<evidence type="ECO:0000256" key="2">
    <source>
        <dbReference type="SAM" id="Phobius"/>
    </source>
</evidence>